<keyword evidence="3" id="KW-1185">Reference proteome</keyword>
<dbReference type="Proteomes" id="UP000828390">
    <property type="component" value="Unassembled WGS sequence"/>
</dbReference>
<sequence>MQPLRYLGTNDKDIELSEHSDENNPISCSPTSLMSKIQHLKGKHVTARSGRGMKRKRNGEKNDFFLNFFKEEITLKKVPI</sequence>
<evidence type="ECO:0000313" key="3">
    <source>
        <dbReference type="Proteomes" id="UP000828390"/>
    </source>
</evidence>
<protein>
    <submittedName>
        <fullName evidence="2">Uncharacterized protein</fullName>
    </submittedName>
</protein>
<evidence type="ECO:0000256" key="1">
    <source>
        <dbReference type="SAM" id="MobiDB-lite"/>
    </source>
</evidence>
<evidence type="ECO:0000313" key="2">
    <source>
        <dbReference type="EMBL" id="KAH3708622.1"/>
    </source>
</evidence>
<dbReference type="AlphaFoldDB" id="A0A9D3YYH5"/>
<organism evidence="2 3">
    <name type="scientific">Dreissena polymorpha</name>
    <name type="common">Zebra mussel</name>
    <name type="synonym">Mytilus polymorpha</name>
    <dbReference type="NCBI Taxonomy" id="45954"/>
    <lineage>
        <taxon>Eukaryota</taxon>
        <taxon>Metazoa</taxon>
        <taxon>Spiralia</taxon>
        <taxon>Lophotrochozoa</taxon>
        <taxon>Mollusca</taxon>
        <taxon>Bivalvia</taxon>
        <taxon>Autobranchia</taxon>
        <taxon>Heteroconchia</taxon>
        <taxon>Euheterodonta</taxon>
        <taxon>Imparidentia</taxon>
        <taxon>Neoheterodontei</taxon>
        <taxon>Myida</taxon>
        <taxon>Dreissenoidea</taxon>
        <taxon>Dreissenidae</taxon>
        <taxon>Dreissena</taxon>
    </lineage>
</organism>
<name>A0A9D3YYH5_DREPO</name>
<feature type="region of interest" description="Disordered" evidence="1">
    <location>
        <begin position="1"/>
        <end position="29"/>
    </location>
</feature>
<proteinExistence type="predicted"/>
<reference evidence="2" key="2">
    <citation type="submission" date="2020-11" db="EMBL/GenBank/DDBJ databases">
        <authorList>
            <person name="McCartney M.A."/>
            <person name="Auch B."/>
            <person name="Kono T."/>
            <person name="Mallez S."/>
            <person name="Becker A."/>
            <person name="Gohl D.M."/>
            <person name="Silverstein K.A.T."/>
            <person name="Koren S."/>
            <person name="Bechman K.B."/>
            <person name="Herman A."/>
            <person name="Abrahante J.E."/>
            <person name="Garbe J."/>
        </authorList>
    </citation>
    <scope>NUCLEOTIDE SEQUENCE</scope>
    <source>
        <strain evidence="2">Duluth1</strain>
        <tissue evidence="2">Whole animal</tissue>
    </source>
</reference>
<gene>
    <name evidence="2" type="ORF">DPMN_068077</name>
</gene>
<dbReference type="EMBL" id="JAIWYP010000014">
    <property type="protein sequence ID" value="KAH3708622.1"/>
    <property type="molecule type" value="Genomic_DNA"/>
</dbReference>
<feature type="compositionally biased region" description="Basic and acidic residues" evidence="1">
    <location>
        <begin position="10"/>
        <end position="22"/>
    </location>
</feature>
<accession>A0A9D3YYH5</accession>
<comment type="caution">
    <text evidence="2">The sequence shown here is derived from an EMBL/GenBank/DDBJ whole genome shotgun (WGS) entry which is preliminary data.</text>
</comment>
<reference evidence="2" key="1">
    <citation type="journal article" date="2019" name="bioRxiv">
        <title>The Genome of the Zebra Mussel, Dreissena polymorpha: A Resource for Invasive Species Research.</title>
        <authorList>
            <person name="McCartney M.A."/>
            <person name="Auch B."/>
            <person name="Kono T."/>
            <person name="Mallez S."/>
            <person name="Zhang Y."/>
            <person name="Obille A."/>
            <person name="Becker A."/>
            <person name="Abrahante J.E."/>
            <person name="Garbe J."/>
            <person name="Badalamenti J.P."/>
            <person name="Herman A."/>
            <person name="Mangelson H."/>
            <person name="Liachko I."/>
            <person name="Sullivan S."/>
            <person name="Sone E.D."/>
            <person name="Koren S."/>
            <person name="Silverstein K.A.T."/>
            <person name="Beckman K.B."/>
            <person name="Gohl D.M."/>
        </authorList>
    </citation>
    <scope>NUCLEOTIDE SEQUENCE</scope>
    <source>
        <strain evidence="2">Duluth1</strain>
        <tissue evidence="2">Whole animal</tissue>
    </source>
</reference>